<dbReference type="PANTHER" id="PTHR48228:SF5">
    <property type="entry name" value="ALPHA-METHYLACYL-COA RACEMASE"/>
    <property type="match status" value="1"/>
</dbReference>
<evidence type="ECO:0000313" key="1">
    <source>
        <dbReference type="EMBL" id="MBC8433335.1"/>
    </source>
</evidence>
<name>A0A8J6P6T5_9BACT</name>
<sequence>MSKEGALAGITVLDLSRLLPGPCCSMMLADHGARVIAIEDKRFIADDLFITTVNRNKEHMSLNLKTLEGKEIFFRLVERADVLLEGFRPGVVHRLGIDYDTVCKINAKIIYCSITGYGQTGPCRDRAGHDVNFLAHSGVLGLIGAPDRPPSIPGVQIADIAGGGMNAAIGILLALVARERIGKGQYIDISMTDSMVSLLPLTLFLQQRTGEDPKRGETLLSHRYACYNTYETADGRYLSIGAVENRFWKRLCDHLGVPAYASLQYDEKRRLEIVDCLRTTFKQKTLTEWESELADMDICWGPVRNLQEVLQEPLFRQRNMVVDIRDQKGETTTTLGVPVKLSATPGSIRTPPVNFGESTIPILRELGYTENQIKEFADKGVF</sequence>
<gene>
    <name evidence="1" type="ORF">H8D96_15600</name>
</gene>
<dbReference type="GO" id="GO:0016740">
    <property type="term" value="F:transferase activity"/>
    <property type="evidence" value="ECO:0007669"/>
    <property type="project" value="UniProtKB-KW"/>
</dbReference>
<organism evidence="1 2">
    <name type="scientific">Candidatus Desulfatibia vada</name>
    <dbReference type="NCBI Taxonomy" id="2841696"/>
    <lineage>
        <taxon>Bacteria</taxon>
        <taxon>Pseudomonadati</taxon>
        <taxon>Thermodesulfobacteriota</taxon>
        <taxon>Desulfobacteria</taxon>
        <taxon>Desulfobacterales</taxon>
        <taxon>Desulfobacterales incertae sedis</taxon>
        <taxon>Candidatus Desulfatibia</taxon>
    </lineage>
</organism>
<evidence type="ECO:0000313" key="2">
    <source>
        <dbReference type="Proteomes" id="UP000605201"/>
    </source>
</evidence>
<proteinExistence type="predicted"/>
<dbReference type="PANTHER" id="PTHR48228">
    <property type="entry name" value="SUCCINYL-COA--D-CITRAMALATE COA-TRANSFERASE"/>
    <property type="match status" value="1"/>
</dbReference>
<dbReference type="SUPFAM" id="SSF89796">
    <property type="entry name" value="CoA-transferase family III (CaiB/BaiF)"/>
    <property type="match status" value="1"/>
</dbReference>
<dbReference type="Proteomes" id="UP000605201">
    <property type="component" value="Unassembled WGS sequence"/>
</dbReference>
<dbReference type="InterPro" id="IPR050509">
    <property type="entry name" value="CoA-transferase_III"/>
</dbReference>
<dbReference type="Gene3D" id="3.40.50.10540">
    <property type="entry name" value="Crotonobetainyl-coa:carnitine coa-transferase, domain 1"/>
    <property type="match status" value="1"/>
</dbReference>
<dbReference type="InterPro" id="IPR023606">
    <property type="entry name" value="CoA-Trfase_III_dom_1_sf"/>
</dbReference>
<dbReference type="AlphaFoldDB" id="A0A8J6P6T5"/>
<protein>
    <submittedName>
        <fullName evidence="1">CoA transferase</fullName>
    </submittedName>
</protein>
<comment type="caution">
    <text evidence="1">The sequence shown here is derived from an EMBL/GenBank/DDBJ whole genome shotgun (WGS) entry which is preliminary data.</text>
</comment>
<reference evidence="1 2" key="1">
    <citation type="submission" date="2020-08" db="EMBL/GenBank/DDBJ databases">
        <title>Bridging the membrane lipid divide: bacteria of the FCB group superphylum have the potential to synthesize archaeal ether lipids.</title>
        <authorList>
            <person name="Villanueva L."/>
            <person name="Von Meijenfeldt F.A.B."/>
            <person name="Westbye A.B."/>
            <person name="Yadav S."/>
            <person name="Hopmans E.C."/>
            <person name="Dutilh B.E."/>
            <person name="Sinninghe Damste J.S."/>
        </authorList>
    </citation>
    <scope>NUCLEOTIDE SEQUENCE [LARGE SCALE GENOMIC DNA]</scope>
    <source>
        <strain evidence="1">NIOZ-UU17</strain>
    </source>
</reference>
<dbReference type="InterPro" id="IPR044855">
    <property type="entry name" value="CoA-Trfase_III_dom3_sf"/>
</dbReference>
<dbReference type="InterPro" id="IPR003673">
    <property type="entry name" value="CoA-Trfase_fam_III"/>
</dbReference>
<dbReference type="Pfam" id="PF02515">
    <property type="entry name" value="CoA_transf_3"/>
    <property type="match status" value="1"/>
</dbReference>
<dbReference type="EMBL" id="JACNIG010000291">
    <property type="protein sequence ID" value="MBC8433335.1"/>
    <property type="molecule type" value="Genomic_DNA"/>
</dbReference>
<accession>A0A8J6P6T5</accession>
<keyword evidence="1" id="KW-0808">Transferase</keyword>
<dbReference type="Gene3D" id="3.30.1540.10">
    <property type="entry name" value="formyl-coa transferase, domain 3"/>
    <property type="match status" value="1"/>
</dbReference>